<dbReference type="GO" id="GO:0016491">
    <property type="term" value="F:oxidoreductase activity"/>
    <property type="evidence" value="ECO:0007669"/>
    <property type="project" value="UniProtKB-KW"/>
</dbReference>
<dbReference type="GO" id="GO:0016020">
    <property type="term" value="C:membrane"/>
    <property type="evidence" value="ECO:0007669"/>
    <property type="project" value="TreeGrafter"/>
</dbReference>
<evidence type="ECO:0000256" key="1">
    <source>
        <dbReference type="ARBA" id="ARBA00006484"/>
    </source>
</evidence>
<name>A0A397PGC2_9HYPH</name>
<protein>
    <recommendedName>
        <fullName evidence="6">Short-subunit dehydrogenase</fullName>
    </recommendedName>
</protein>
<dbReference type="InterPro" id="IPR036291">
    <property type="entry name" value="NAD(P)-bd_dom_sf"/>
</dbReference>
<dbReference type="PRINTS" id="PR00081">
    <property type="entry name" value="GDHRDH"/>
</dbReference>
<dbReference type="PRINTS" id="PR00080">
    <property type="entry name" value="SDRFAMILY"/>
</dbReference>
<evidence type="ECO:0000256" key="2">
    <source>
        <dbReference type="ARBA" id="ARBA00023002"/>
    </source>
</evidence>
<keyword evidence="5" id="KW-1185">Reference proteome</keyword>
<accession>A0A397PGC2</accession>
<proteinExistence type="inferred from homology"/>
<reference evidence="4 5" key="1">
    <citation type="submission" date="2018-08" db="EMBL/GenBank/DDBJ databases">
        <title>Genomic Encyclopedia of Archaeal and Bacterial Type Strains, Phase II (KMG-II): from individual species to whole genera.</title>
        <authorList>
            <person name="Goeker M."/>
        </authorList>
    </citation>
    <scope>NUCLEOTIDE SEQUENCE [LARGE SCALE GENOMIC DNA]</scope>
    <source>
        <strain evidence="4 5">DSM 5002</strain>
    </source>
</reference>
<sequence length="292" mass="31392">MSGVIQRLERAWARRRVPAGAGPDPDDARRDVVLITGASEGIGLSLAHEFAAAGHDLALVARSEDKLAENAEALRAAHGIRVDCFAIDLAIHGHCDRLAEDLEARGLRVDVLVNNAGIGLSGEFVEHATADVLRLVDLNMRVLTDLMHRYLPEMLERGGGGVLNVASLGGALPGPYQAAYYASKAYVISLTEAVAHEIGGRGTRLSVVVPGPVATRFHKSMGAESALYTKVIGCMDPDVVARAAYQGFRCRKVIITPGILTTFNYFAVRILPHTLTTPLMGVLLKKRRFLQP</sequence>
<dbReference type="Pfam" id="PF00106">
    <property type="entry name" value="adh_short"/>
    <property type="match status" value="1"/>
</dbReference>
<evidence type="ECO:0000313" key="5">
    <source>
        <dbReference type="Proteomes" id="UP000266273"/>
    </source>
</evidence>
<dbReference type="PIRSF" id="PIRSF000126">
    <property type="entry name" value="11-beta-HSD1"/>
    <property type="match status" value="1"/>
</dbReference>
<keyword evidence="2" id="KW-0560">Oxidoreductase</keyword>
<evidence type="ECO:0000256" key="3">
    <source>
        <dbReference type="RuleBase" id="RU000363"/>
    </source>
</evidence>
<gene>
    <name evidence="4" type="ORF">BXY53_2067</name>
</gene>
<evidence type="ECO:0000313" key="4">
    <source>
        <dbReference type="EMBL" id="RIA47513.1"/>
    </source>
</evidence>
<dbReference type="RefSeq" id="WP_119061895.1">
    <property type="nucleotide sequence ID" value="NZ_QXDF01000002.1"/>
</dbReference>
<dbReference type="PANTHER" id="PTHR44196">
    <property type="entry name" value="DEHYDROGENASE/REDUCTASE SDR FAMILY MEMBER 7B"/>
    <property type="match status" value="1"/>
</dbReference>
<organism evidence="4 5">
    <name type="scientific">Dichotomicrobium thermohalophilum</name>
    <dbReference type="NCBI Taxonomy" id="933063"/>
    <lineage>
        <taxon>Bacteria</taxon>
        <taxon>Pseudomonadati</taxon>
        <taxon>Pseudomonadota</taxon>
        <taxon>Alphaproteobacteria</taxon>
        <taxon>Hyphomicrobiales</taxon>
        <taxon>Hyphomicrobiaceae</taxon>
        <taxon>Dichotomicrobium</taxon>
    </lineage>
</organism>
<dbReference type="PANTHER" id="PTHR44196:SF2">
    <property type="entry name" value="SHORT-CHAIN DEHYDROGENASE-RELATED"/>
    <property type="match status" value="1"/>
</dbReference>
<dbReference type="AlphaFoldDB" id="A0A397PGC2"/>
<dbReference type="InterPro" id="IPR002347">
    <property type="entry name" value="SDR_fam"/>
</dbReference>
<comment type="similarity">
    <text evidence="1 3">Belongs to the short-chain dehydrogenases/reductases (SDR) family.</text>
</comment>
<evidence type="ECO:0008006" key="6">
    <source>
        <dbReference type="Google" id="ProtNLM"/>
    </source>
</evidence>
<dbReference type="SUPFAM" id="SSF51735">
    <property type="entry name" value="NAD(P)-binding Rossmann-fold domains"/>
    <property type="match status" value="1"/>
</dbReference>
<dbReference type="Proteomes" id="UP000266273">
    <property type="component" value="Unassembled WGS sequence"/>
</dbReference>
<dbReference type="CDD" id="cd05233">
    <property type="entry name" value="SDR_c"/>
    <property type="match status" value="1"/>
</dbReference>
<comment type="caution">
    <text evidence="4">The sequence shown here is derived from an EMBL/GenBank/DDBJ whole genome shotgun (WGS) entry which is preliminary data.</text>
</comment>
<dbReference type="EMBL" id="QXDF01000002">
    <property type="protein sequence ID" value="RIA47513.1"/>
    <property type="molecule type" value="Genomic_DNA"/>
</dbReference>
<dbReference type="OrthoDB" id="9808814at2"/>
<dbReference type="Gene3D" id="3.40.50.720">
    <property type="entry name" value="NAD(P)-binding Rossmann-like Domain"/>
    <property type="match status" value="1"/>
</dbReference>